<accession>A0A1Y0EPF4</accession>
<dbReference type="InterPro" id="IPR000415">
    <property type="entry name" value="Nitroreductase-like"/>
</dbReference>
<dbReference type="KEGG" id="cser:CCO03_13215"/>
<sequence>MTLSPPPNPQAPGAEPAAASPDPAQAPNAPGAGAHAFSAAEREAVYRAIHERRDMRHFAGGRVDDATLQRLLTAAHHAPSVGFMQPWRFIRVRSRERRAAIHALVEQERVLTARALGEREDDFMRLKVEGVLECAELLIVVLPPGREAHVFGRRTLPEMDLASAACAIQNLWLAARAEGLGMGWVSLFDPQALSELLGLPPGSRPIGVLCLGPVPAFYAQPMLAEVGWAQRQPLAALCFDEGWPQPPDPCSQSMATGDVANRDAPATGAAPASGCAPGAEPAPVSAPGRTPAAAPACAPKADAAGTGDRHLRASGTSPTPTPEAMPARPAPTSPTPRPVAAAASGPTPSPDGSPA</sequence>
<feature type="domain" description="Nitroreductase" evidence="5">
    <location>
        <begin position="49"/>
        <end position="212"/>
    </location>
</feature>
<dbReference type="GO" id="GO:0016491">
    <property type="term" value="F:oxidoreductase activity"/>
    <property type="evidence" value="ECO:0007669"/>
    <property type="project" value="UniProtKB-KW"/>
</dbReference>
<dbReference type="PANTHER" id="PTHR23026:SF90">
    <property type="entry name" value="IODOTYROSINE DEIODINASE 1"/>
    <property type="match status" value="1"/>
</dbReference>
<evidence type="ECO:0000259" key="5">
    <source>
        <dbReference type="Pfam" id="PF00881"/>
    </source>
</evidence>
<feature type="region of interest" description="Disordered" evidence="4">
    <location>
        <begin position="1"/>
        <end position="36"/>
    </location>
</feature>
<proteinExistence type="predicted"/>
<dbReference type="InterPro" id="IPR012825">
    <property type="entry name" value="BluB"/>
</dbReference>
<dbReference type="PANTHER" id="PTHR23026">
    <property type="entry name" value="NADPH NITROREDUCTASE"/>
    <property type="match status" value="1"/>
</dbReference>
<keyword evidence="1" id="KW-0285">Flavoprotein</keyword>
<dbReference type="EMBL" id="CP021455">
    <property type="protein sequence ID" value="ARU05517.1"/>
    <property type="molecule type" value="Genomic_DNA"/>
</dbReference>
<reference evidence="6 7" key="1">
    <citation type="submission" date="2017-05" db="EMBL/GenBank/DDBJ databases">
        <authorList>
            <person name="Song R."/>
            <person name="Chenine A.L."/>
            <person name="Ruprecht R.M."/>
        </authorList>
    </citation>
    <scope>NUCLEOTIDE SEQUENCE [LARGE SCALE GENOMIC DNA]</scope>
    <source>
        <strain evidence="6 7">DSM 26136</strain>
    </source>
</reference>
<dbReference type="AlphaFoldDB" id="A0A1Y0EPF4"/>
<dbReference type="Gene3D" id="3.40.109.10">
    <property type="entry name" value="NADH Oxidase"/>
    <property type="match status" value="1"/>
</dbReference>
<keyword evidence="3" id="KW-0560">Oxidoreductase</keyword>
<feature type="compositionally biased region" description="Low complexity" evidence="4">
    <location>
        <begin position="264"/>
        <end position="304"/>
    </location>
</feature>
<dbReference type="OrthoDB" id="9773807at2"/>
<feature type="compositionally biased region" description="Pro residues" evidence="4">
    <location>
        <begin position="1"/>
        <end position="10"/>
    </location>
</feature>
<dbReference type="NCBIfam" id="TIGR02476">
    <property type="entry name" value="BluB"/>
    <property type="match status" value="1"/>
</dbReference>
<evidence type="ECO:0000256" key="1">
    <source>
        <dbReference type="ARBA" id="ARBA00022630"/>
    </source>
</evidence>
<dbReference type="InterPro" id="IPR029479">
    <property type="entry name" value="Nitroreductase"/>
</dbReference>
<dbReference type="Pfam" id="PF00881">
    <property type="entry name" value="Nitroreductase"/>
    <property type="match status" value="1"/>
</dbReference>
<dbReference type="SUPFAM" id="SSF55469">
    <property type="entry name" value="FMN-dependent nitroreductase-like"/>
    <property type="match status" value="1"/>
</dbReference>
<evidence type="ECO:0000313" key="6">
    <source>
        <dbReference type="EMBL" id="ARU05517.1"/>
    </source>
</evidence>
<dbReference type="InterPro" id="IPR050627">
    <property type="entry name" value="Nitroreductase/BluB"/>
</dbReference>
<keyword evidence="2" id="KW-0288">FMN</keyword>
<gene>
    <name evidence="6" type="ORF">CCO03_13215</name>
</gene>
<keyword evidence="7" id="KW-1185">Reference proteome</keyword>
<feature type="region of interest" description="Disordered" evidence="4">
    <location>
        <begin position="248"/>
        <end position="355"/>
    </location>
</feature>
<evidence type="ECO:0000256" key="2">
    <source>
        <dbReference type="ARBA" id="ARBA00022643"/>
    </source>
</evidence>
<feature type="compositionally biased region" description="Pro residues" evidence="4">
    <location>
        <begin position="319"/>
        <end position="337"/>
    </location>
</feature>
<dbReference type="Proteomes" id="UP000196138">
    <property type="component" value="Chromosome"/>
</dbReference>
<organism evidence="6 7">
    <name type="scientific">Comamonas serinivorans</name>
    <dbReference type="NCBI Taxonomy" id="1082851"/>
    <lineage>
        <taxon>Bacteria</taxon>
        <taxon>Pseudomonadati</taxon>
        <taxon>Pseudomonadota</taxon>
        <taxon>Betaproteobacteria</taxon>
        <taxon>Burkholderiales</taxon>
        <taxon>Comamonadaceae</taxon>
        <taxon>Comamonas</taxon>
    </lineage>
</organism>
<feature type="compositionally biased region" description="Low complexity" evidence="4">
    <location>
        <begin position="11"/>
        <end position="36"/>
    </location>
</feature>
<evidence type="ECO:0000313" key="7">
    <source>
        <dbReference type="Proteomes" id="UP000196138"/>
    </source>
</evidence>
<evidence type="ECO:0000256" key="3">
    <source>
        <dbReference type="ARBA" id="ARBA00023002"/>
    </source>
</evidence>
<name>A0A1Y0EPF4_9BURK</name>
<evidence type="ECO:0000256" key="4">
    <source>
        <dbReference type="SAM" id="MobiDB-lite"/>
    </source>
</evidence>
<protein>
    <submittedName>
        <fullName evidence="6">5,6-dimethylbenzimidazole synthase</fullName>
    </submittedName>
</protein>